<keyword evidence="1" id="KW-0472">Membrane</keyword>
<reference evidence="2 3" key="1">
    <citation type="submission" date="2018-03" db="EMBL/GenBank/DDBJ databases">
        <title>Genomic Encyclopedia of Archaeal and Bacterial Type Strains, Phase II (KMG-II): from individual species to whole genera.</title>
        <authorList>
            <person name="Goeker M."/>
        </authorList>
    </citation>
    <scope>NUCLEOTIDE SEQUENCE [LARGE SCALE GENOMIC DNA]</scope>
    <source>
        <strain evidence="2 3">DSM 45312</strain>
    </source>
</reference>
<comment type="caution">
    <text evidence="2">The sequence shown here is derived from an EMBL/GenBank/DDBJ whole genome shotgun (WGS) entry which is preliminary data.</text>
</comment>
<sequence>MRRGAKQQKPHKSPVTLVIAPDERHAEITFKDDHRWVGGAGPKETRRAALDVAVEHAVRLGRPVRIHAADASSEWQLTATPTGVVRAAEAGTSGGGRRSGLLVAAVAVLVIGGLAGTGTLAYRMLPPGWPESADAATTPESASFNSRPAPPGFTEDALWKIPLAPGSRPSVAEDGSVAAIVGADGKIAAIGPDGVRKWSEESPLPPAEVKSGLRINGGADDFSVSLSDSESLWVWASGGGDPERFELPSGGQVSYGGSAPMVLTEGAAFVPSDGELVEVDTPQGTAGLLAKGDSVLAASANGPWSWVRPAGKAREVEPVPPDQATRLERVLAASDDYVIVRWAAAGGGRTILAVHDSQDGSVASSTAVAEQALVDARWVVGDGVGAYGPLLVDLEAGEGRLLGGFRPTSAAGPTLYGERKGVAVAVGRDGSPENLETGAARPWGLLDGHAIVMADDDLYALTPA</sequence>
<accession>A0A2P8CZA5</accession>
<gene>
    <name evidence="2" type="ORF">CLV63_12385</name>
</gene>
<feature type="transmembrane region" description="Helical" evidence="1">
    <location>
        <begin position="101"/>
        <end position="122"/>
    </location>
</feature>
<name>A0A2P8CZA5_9ACTN</name>
<dbReference type="AlphaFoldDB" id="A0A2P8CZA5"/>
<dbReference type="OrthoDB" id="4350051at2"/>
<dbReference type="RefSeq" id="WP_106585936.1">
    <property type="nucleotide sequence ID" value="NZ_PYGA01000023.1"/>
</dbReference>
<evidence type="ECO:0000313" key="3">
    <source>
        <dbReference type="Proteomes" id="UP000240542"/>
    </source>
</evidence>
<organism evidence="2 3">
    <name type="scientific">Murinocardiopsis flavida</name>
    <dbReference type="NCBI Taxonomy" id="645275"/>
    <lineage>
        <taxon>Bacteria</taxon>
        <taxon>Bacillati</taxon>
        <taxon>Actinomycetota</taxon>
        <taxon>Actinomycetes</taxon>
        <taxon>Streptosporangiales</taxon>
        <taxon>Nocardiopsidaceae</taxon>
        <taxon>Murinocardiopsis</taxon>
    </lineage>
</organism>
<evidence type="ECO:0000313" key="2">
    <source>
        <dbReference type="EMBL" id="PSK90256.1"/>
    </source>
</evidence>
<dbReference type="EMBL" id="PYGA01000023">
    <property type="protein sequence ID" value="PSK90256.1"/>
    <property type="molecule type" value="Genomic_DNA"/>
</dbReference>
<protein>
    <recommendedName>
        <fullName evidence="4">Pyrroloquinoline-quinone binding quinoprotein</fullName>
    </recommendedName>
</protein>
<dbReference type="Proteomes" id="UP000240542">
    <property type="component" value="Unassembled WGS sequence"/>
</dbReference>
<evidence type="ECO:0008006" key="4">
    <source>
        <dbReference type="Google" id="ProtNLM"/>
    </source>
</evidence>
<proteinExistence type="predicted"/>
<keyword evidence="1" id="KW-0812">Transmembrane</keyword>
<keyword evidence="3" id="KW-1185">Reference proteome</keyword>
<evidence type="ECO:0000256" key="1">
    <source>
        <dbReference type="SAM" id="Phobius"/>
    </source>
</evidence>
<keyword evidence="1" id="KW-1133">Transmembrane helix</keyword>